<dbReference type="InterPro" id="IPR013320">
    <property type="entry name" value="ConA-like_dom_sf"/>
</dbReference>
<dbReference type="InterPro" id="IPR013087">
    <property type="entry name" value="Znf_C2H2_type"/>
</dbReference>
<feature type="compositionally biased region" description="Gly residues" evidence="18">
    <location>
        <begin position="2185"/>
        <end position="2212"/>
    </location>
</feature>
<dbReference type="GO" id="GO:0005634">
    <property type="term" value="C:nucleus"/>
    <property type="evidence" value="ECO:0007669"/>
    <property type="project" value="UniProtKB-SubCell"/>
</dbReference>
<name>A0AAD8Z731_9TELE</name>
<feature type="domain" description="Laminin G" evidence="19">
    <location>
        <begin position="1738"/>
        <end position="1980"/>
    </location>
</feature>
<feature type="domain" description="NHR" evidence="21">
    <location>
        <begin position="2644"/>
        <end position="2811"/>
    </location>
</feature>
<feature type="compositionally biased region" description="Acidic residues" evidence="18">
    <location>
        <begin position="2058"/>
        <end position="2074"/>
    </location>
</feature>
<keyword evidence="14" id="KW-0804">Transcription</keyword>
<feature type="domain" description="C2H2-type" evidence="20">
    <location>
        <begin position="1198"/>
        <end position="1220"/>
    </location>
</feature>
<keyword evidence="23" id="KW-1185">Reference proteome</keyword>
<dbReference type="FunFam" id="2.60.120.920:FF:000014">
    <property type="entry name" value="neuralized-like protein 4 isoform X2"/>
    <property type="match status" value="1"/>
</dbReference>
<dbReference type="FunFam" id="3.30.160.60:FF:003307">
    <property type="entry name" value="KAISO-like zinc finger protein"/>
    <property type="match status" value="1"/>
</dbReference>
<comment type="subcellular location">
    <subcellularLocation>
        <location evidence="2">Chromosome</location>
    </subcellularLocation>
    <subcellularLocation>
        <location evidence="1">Nucleus</location>
    </subcellularLocation>
</comment>
<feature type="compositionally biased region" description="Low complexity" evidence="18">
    <location>
        <begin position="347"/>
        <end position="359"/>
    </location>
</feature>
<dbReference type="Pfam" id="PF07177">
    <property type="entry name" value="Neuralized"/>
    <property type="match status" value="7"/>
</dbReference>
<keyword evidence="3" id="KW-0158">Chromosome</keyword>
<evidence type="ECO:0000256" key="4">
    <source>
        <dbReference type="ARBA" id="ARBA00022491"/>
    </source>
</evidence>
<dbReference type="GO" id="GO:0003677">
    <property type="term" value="F:DNA binding"/>
    <property type="evidence" value="ECO:0007669"/>
    <property type="project" value="UniProtKB-KW"/>
</dbReference>
<feature type="compositionally biased region" description="Pro residues" evidence="18">
    <location>
        <begin position="360"/>
        <end position="378"/>
    </location>
</feature>
<dbReference type="PANTHER" id="PTHR12429:SF14">
    <property type="entry name" value="NEURALIZED-LIKE PROTEIN 4"/>
    <property type="match status" value="1"/>
</dbReference>
<keyword evidence="7" id="KW-0479">Metal-binding</keyword>
<keyword evidence="13" id="KW-0238">DNA-binding</keyword>
<evidence type="ECO:0000256" key="18">
    <source>
        <dbReference type="SAM" id="MobiDB-lite"/>
    </source>
</evidence>
<feature type="region of interest" description="Disordered" evidence="18">
    <location>
        <begin position="347"/>
        <end position="381"/>
    </location>
</feature>
<feature type="compositionally biased region" description="Basic and acidic residues" evidence="18">
    <location>
        <begin position="1030"/>
        <end position="1041"/>
    </location>
</feature>
<feature type="region of interest" description="Disordered" evidence="18">
    <location>
        <begin position="2612"/>
        <end position="2635"/>
    </location>
</feature>
<feature type="compositionally biased region" description="Basic residues" evidence="18">
    <location>
        <begin position="909"/>
        <end position="922"/>
    </location>
</feature>
<keyword evidence="9 16" id="KW-0863">Zinc-finger</keyword>
<feature type="compositionally biased region" description="Polar residues" evidence="18">
    <location>
        <begin position="701"/>
        <end position="712"/>
    </location>
</feature>
<dbReference type="CDD" id="cd00110">
    <property type="entry name" value="LamG"/>
    <property type="match status" value="1"/>
</dbReference>
<comment type="caution">
    <text evidence="22">The sequence shown here is derived from an EMBL/GenBank/DDBJ whole genome shotgun (WGS) entry which is preliminary data.</text>
</comment>
<feature type="compositionally biased region" description="Basic and acidic residues" evidence="18">
    <location>
        <begin position="1342"/>
        <end position="1354"/>
    </location>
</feature>
<feature type="region of interest" description="Disordered" evidence="18">
    <location>
        <begin position="881"/>
        <end position="937"/>
    </location>
</feature>
<dbReference type="PANTHER" id="PTHR12429">
    <property type="entry name" value="NEURALIZED"/>
    <property type="match status" value="1"/>
</dbReference>
<evidence type="ECO:0000313" key="23">
    <source>
        <dbReference type="Proteomes" id="UP001239994"/>
    </source>
</evidence>
<dbReference type="InterPro" id="IPR037962">
    <property type="entry name" value="Neuralized"/>
</dbReference>
<organism evidence="22 23">
    <name type="scientific">Electrophorus voltai</name>
    <dbReference type="NCBI Taxonomy" id="2609070"/>
    <lineage>
        <taxon>Eukaryota</taxon>
        <taxon>Metazoa</taxon>
        <taxon>Chordata</taxon>
        <taxon>Craniata</taxon>
        <taxon>Vertebrata</taxon>
        <taxon>Euteleostomi</taxon>
        <taxon>Actinopterygii</taxon>
        <taxon>Neopterygii</taxon>
        <taxon>Teleostei</taxon>
        <taxon>Ostariophysi</taxon>
        <taxon>Gymnotiformes</taxon>
        <taxon>Gymnotoidei</taxon>
        <taxon>Gymnotidae</taxon>
        <taxon>Electrophorus</taxon>
    </lineage>
</organism>
<dbReference type="GO" id="GO:0006355">
    <property type="term" value="P:regulation of DNA-templated transcription"/>
    <property type="evidence" value="ECO:0007669"/>
    <property type="project" value="UniProtKB-ARBA"/>
</dbReference>
<dbReference type="PROSITE" id="PS51065">
    <property type="entry name" value="NHR"/>
    <property type="match status" value="6"/>
</dbReference>
<feature type="region of interest" description="Disordered" evidence="18">
    <location>
        <begin position="1030"/>
        <end position="1070"/>
    </location>
</feature>
<feature type="region of interest" description="Disordered" evidence="18">
    <location>
        <begin position="701"/>
        <end position="739"/>
    </location>
</feature>
<feature type="compositionally biased region" description="Polar residues" evidence="18">
    <location>
        <begin position="810"/>
        <end position="829"/>
    </location>
</feature>
<keyword evidence="10" id="KW-0862">Zinc</keyword>
<feature type="compositionally biased region" description="Polar residues" evidence="18">
    <location>
        <begin position="783"/>
        <end position="796"/>
    </location>
</feature>
<gene>
    <name evidence="22" type="ORF">P4O66_001516</name>
</gene>
<evidence type="ECO:0008006" key="24">
    <source>
        <dbReference type="Google" id="ProtNLM"/>
    </source>
</evidence>
<dbReference type="InterPro" id="IPR001791">
    <property type="entry name" value="Laminin_G"/>
</dbReference>
<feature type="domain" description="C2H2-type" evidence="20">
    <location>
        <begin position="391"/>
        <end position="418"/>
    </location>
</feature>
<dbReference type="PROSITE" id="PS00028">
    <property type="entry name" value="ZINC_FINGER_C2H2_1"/>
    <property type="match status" value="7"/>
</dbReference>
<dbReference type="FunFam" id="3.30.160.60:FF:000437">
    <property type="entry name" value="zinc finger and BTB domain-containing protein 38"/>
    <property type="match status" value="1"/>
</dbReference>
<evidence type="ECO:0000256" key="12">
    <source>
        <dbReference type="ARBA" id="ARBA00023015"/>
    </source>
</evidence>
<sequence length="3543" mass="389815">MEELPEAVPHKQIPNRPPLVSRPARYAFRGGVMVSEMDGWHSLHTSIAPLELIEQCPVGRAPVCEKTQFHIHLRVITTYSICFHKLRSSSPDSPPFPHARQSSVSVVDPVLVFTSLCSLLLTLLSGFYISCFRDSLSEVDCSLKEHPRGLEENNQMKHRNKQMRGDRMGEGTDEVDSAKTTRISLSFPISAGLPGFSAQKQCPLIHPPSSSMTCDREASDGTLWKEETLRDKQLSKVSKSNYLPCSSSSTLPIDLTAPVSKSTLSFSVAGTGPHFPTSALHTTANMDYSETSGAGLPNDYPEHSTTETAHILFNLSARAYQGQVTKDPESSKGKKRKANSLHVELSLPLPSINPPSSSSNPPPLSPPSTSPLTLPPPSFHDSYRAVPKPELLCGVCHRLFSTASSLTVHMRLHRGGRMLSCRHCGKAFIHNKRLLSHEATCRQALPAFPVQPKEEPLEEGEGEKAGRAEEQCGQETGPGRPLKKRRGLHGHHARALVHSDGLREEDHFVKVVDGHIIYFCSVCERSYMTLSSLKRHSNVHSWRRKYPCHYCDKVFALAEYRTKHEVWHTGERRYQCIFCWEAFPTYYNLKTHQKTFHGISPGLISSEKTANGGYKQKVNALKLYRLLPMRSQKRPYKTYSQALADGLLKPDSSVTLPLPLDCTLPTALDPSKLESLLKDVHPQDIKDIKPDPDRFIIKTGTGQCKKMSQTEMASEVSDKERSDVHLSGNSSSKVKPLKGSEAAVSSVITFGHSKPSVIMHGTSLQSSVIVQRNKISSEDGKSPSESNQAISKASQKQMKKHSQKEHSHGQSRWETGSSNTEAPKIQQPTEKLHKGRKAHSKNESSKAVPISVDSEVKGSGPLCQITVRIGEEAIVKRSISETDLMRDKSPSLSKGKKSNLLHDDQREQRHTHHHHRKHHGHRSSSQEGREEEPKWKNPRVAGKVRRYFFRQEVREDRNEHDREDNLWRPYYSYKPKRKALHMQKVKSWQRKMHYKRSLRLMRRAEKLMNHVNKEVDGGEEEEEEEVKEAEKEVIHQKEVKDSTQAISVSSITEQEKEEKGAPEKLDPPFSVALPQLNTQYTGSSTIKQRWSGDHASECGSCGRWFSSSRKRDKHELTHLFEFVCLLCRAPFPSQTKLEEHQRTNHPKNKPLSTSAPCNSQLSSKENAMELPEGGDALSRRFLEKGSPARLGRRPLTRYTCSQCDKVCKTAAALNCHLKRHELGGSAEIVQQMPVTQSYSSVIPETGKDKSKDITEEHARAIPVISYPKTDSQHTEIQLGEGNAEHQRVGADESPKLAIHSPQLCTTSSPVRLSPTVERSKVISPGLPSVLVMNGAECLDFRTPEKRNLDTQDQRRRSRTPTDRPSQVCQMQTVPKVRTQTERTTMALQAVKGCAAGDEAERDTHRHKDIHNMDHLNNLQEAQDLRIFPVPRVGSRSQAEDLSMQTILARERELAQQAAYQATTNKKCSTEEEVTLIVPKEEPLSPVPSPTCSVIQTTQKGPSQRHPQSPCHSPGPLNLQLRPHLEQNQSHQGMHGAEKQRPALPMGSGRGSEPPSSCAVLHPQVPRSESETKDSTSSTATDPRRESSYPVQEFALPLIIPGGYCSGKKQEDQILMSYPPGPLSFGALGKMVPHTDSSKLPFYPDPYHLLYGPQLLPYPYNLAALPMALNMMASGDKVEPLPFLPTLFNYAATVMPAYLVSGLWCSVCSAAEVTRPIGSGEVSPNRLAYDLLLISGGEVINLGQRQQSWAPLMQTYANLSDVASIRSFFEFRTFDPEGTIFYGDTKEGGDWFVLLLRDGVPEMQIGKADILVSVQGGPKLNDGAWHKLELRSEGKYVILEVNGKLELVVGLSSEQTEDTLTGKIRLALGGMLVGHKRLLHPRAAPAKMAAELHPRSGKLIGLSNSNRTAQRNQSVQEFNHGLVLSREPLRDRDVFTVRIDKKVNSWSGSIEIGVTALDPAALDFPSSATGLKGGSWIVSGCSVLKDGRSVLEEYGRDLDQLGEGDRVGIQQNGCGELHLWVNGQDCGAAASGLPSRLWAVVDLYGKCTQVTVVSCEPPPDTDGEEREEDEEGEEGQEPKGLAPPAVLMTEACRDHVERSGTAVLPAVHAMTTVMNGSAEEVPEVARGHSRPDKFPSNFEPDTVLTEHQLFDVFNNAIVSLYRSEDEGGEDSGLGGARGGNSDSSRGGSGSSNGTRGAMGGNDNAGGGGAGDGGSTNNSPSGNAGGVAGMGAGGVTTNDALLFHEKCGTLIKLSNNNKTAERRRPLDEFNNGVVMTNRPLRHNEMFEIRIDKLVDKWSGSIEIGVTTHNPNNLDYPATMTNLRSGTIMMSGCGILTNGKGTRREYCEFSLDELQEGDHIGLMRKASGALHFYINGIDQGVAAVQTPGVVYGVVDLYGMAVKVTIVHNHNHSDRLRRNNAIMRALSPDVGRPRPALSLTPDPETPDRLLFHPNCGQKAAIIGDGRTALRPHATDDFNHGVVLSNRPLHSNEVFQVRIDKMVDKWAGSIEIGVTTHNPAYLQLPSTMTNLRSGTWMMTGNGVMHNGTTILDEYGHNLDRLKAGDTVGVVRKDDGSLHFFVNGVPQGPAAWNVPPSVYAVVDLYGQAAQATIMDDMADLPPLPDDSSEGPTALSPGSPCSVTGTATASDLRFHQLHGTNAVITNGGRTALRQNCRSEFNDAIVISNRCLRDGELFEIVIQKMVDRWSGSIEAGVTAIRPEELEFPNTMTDIDYDTWMLSSGTAIMQDGNTMRNNYGCDLDSLSTGSRIGMMRTASGDLHYYINGVDQGVACTGLPPEVYAVVDLYGQCVQVSITSSSGPLDNSLCTSNITEKSFPIHSPVAGVAHRLHSKHGKNVVLLGDGCQAVRVGGYAHGIVFSAKELKTDELFEVKINEVDEQWSGSLHIGLTTLQPPDLPSCPLSGLSPSLTQLRSKVTWLLAGAEVRRNGMLQRQNYGCSLDRLTVGNRVGVKRCSDDTMHIFIDGEDMGSAATAVSKNVYAVMDLYGKVTAVSVVSSTVMEDSDSVKASSLSSDSCSEGEEDTTPAQGLTYLSHTFSVSLEQCENEPALVPTAMVFLENHGKNIQLSNQNLTAARVSSYNQGLLVTAQALPRQQLFQVAVHMFVRLSSWRADCLSLLFQFQIDRLNSSWTSSLSLGVIGHSPDRLNFPSTACCLKRSVWLLQRDSVFHNSLKICENYGPNLDTCPEGTVLGLLVDASGCLHLFVNGMDQGVAAQDIPSPCYPLIDLYGQCEQVTIVTNHVPALGAKCGEVRCQGDMEKADMVDGIKESVCWTPPPEVNPNKTCEYQALCSRFKDLLTLPDGYFNEDAKYNLCYCESCHKLRGDETYYKRGEPPRDYALPFGWCRFALRIKPHCEVPNAFKKWHIAYHGTSVGALRRTLDQSQLMPAESASVFSASPVKTEGHGSYSEPEENSTPEWEVPCVQLSPTMRYSGLEAFAPKVQFRDPRSLRCHQAQVGFQVCVRPGSYKVGPQTLGISESLDPRFSNTEIEWITKEKGGTLLYGLLSIKWHKSTQRRMLHVLKGPEKEEVVKNF</sequence>
<evidence type="ECO:0000259" key="21">
    <source>
        <dbReference type="PROSITE" id="PS51065"/>
    </source>
</evidence>
<evidence type="ECO:0000256" key="2">
    <source>
        <dbReference type="ARBA" id="ARBA00004286"/>
    </source>
</evidence>
<dbReference type="SMART" id="SM00355">
    <property type="entry name" value="ZnF_C2H2"/>
    <property type="match status" value="8"/>
</dbReference>
<evidence type="ECO:0000256" key="13">
    <source>
        <dbReference type="ARBA" id="ARBA00023125"/>
    </source>
</evidence>
<protein>
    <recommendedName>
        <fullName evidence="24">Zinc finger and BTB domain containing 4</fullName>
    </recommendedName>
</protein>
<feature type="compositionally biased region" description="Polar residues" evidence="18">
    <location>
        <begin position="1489"/>
        <end position="1510"/>
    </location>
</feature>
<feature type="region of interest" description="Disordered" evidence="18">
    <location>
        <begin position="1136"/>
        <end position="1160"/>
    </location>
</feature>
<evidence type="ECO:0000256" key="17">
    <source>
        <dbReference type="PROSITE-ProRule" id="PRU00122"/>
    </source>
</evidence>
<dbReference type="GO" id="GO:0061630">
    <property type="term" value="F:ubiquitin protein ligase activity"/>
    <property type="evidence" value="ECO:0007669"/>
    <property type="project" value="TreeGrafter"/>
</dbReference>
<feature type="compositionally biased region" description="Polar residues" evidence="18">
    <location>
        <begin position="1042"/>
        <end position="1052"/>
    </location>
</feature>
<evidence type="ECO:0000256" key="8">
    <source>
        <dbReference type="ARBA" id="ARBA00022737"/>
    </source>
</evidence>
<feature type="domain" description="NHR" evidence="21">
    <location>
        <begin position="2444"/>
        <end position="2610"/>
    </location>
</feature>
<evidence type="ECO:0000256" key="5">
    <source>
        <dbReference type="ARBA" id="ARBA00022499"/>
    </source>
</evidence>
<dbReference type="SUPFAM" id="SSF49899">
    <property type="entry name" value="Concanavalin A-like lectins/glucanases"/>
    <property type="match status" value="2"/>
</dbReference>
<feature type="domain" description="C2H2-type" evidence="20">
    <location>
        <begin position="518"/>
        <end position="545"/>
    </location>
</feature>
<feature type="region of interest" description="Disordered" evidence="18">
    <location>
        <begin position="452"/>
        <end position="487"/>
    </location>
</feature>
<comment type="caution">
    <text evidence="17">Lacks conserved residue(s) required for the propagation of feature annotation.</text>
</comment>
<dbReference type="InterPro" id="IPR036236">
    <property type="entry name" value="Znf_C2H2_sf"/>
</dbReference>
<dbReference type="CDD" id="cd12887">
    <property type="entry name" value="SPRY_NHR_like"/>
    <property type="match status" value="6"/>
</dbReference>
<dbReference type="PROSITE" id="PS50025">
    <property type="entry name" value="LAM_G_DOMAIN"/>
    <property type="match status" value="1"/>
</dbReference>
<evidence type="ECO:0000313" key="22">
    <source>
        <dbReference type="EMBL" id="KAK1793784.1"/>
    </source>
</evidence>
<dbReference type="GO" id="GO:0005694">
    <property type="term" value="C:chromosome"/>
    <property type="evidence" value="ECO:0007669"/>
    <property type="project" value="UniProtKB-SubCell"/>
</dbReference>
<keyword evidence="15" id="KW-0539">Nucleus</keyword>
<evidence type="ECO:0000256" key="7">
    <source>
        <dbReference type="ARBA" id="ARBA00022723"/>
    </source>
</evidence>
<dbReference type="Pfam" id="PF00054">
    <property type="entry name" value="Laminin_G_1"/>
    <property type="match status" value="1"/>
</dbReference>
<accession>A0AAD8Z731</accession>
<dbReference type="EMBL" id="JAROKS010000017">
    <property type="protein sequence ID" value="KAK1793784.1"/>
    <property type="molecule type" value="Genomic_DNA"/>
</dbReference>
<dbReference type="FunFam" id="2.60.120.920:FF:000001">
    <property type="entry name" value="neuralized-like protein 4 isoform X1"/>
    <property type="match status" value="5"/>
</dbReference>
<feature type="compositionally biased region" description="Basic and acidic residues" evidence="18">
    <location>
        <begin position="2122"/>
        <end position="2132"/>
    </location>
</feature>
<keyword evidence="11" id="KW-0832">Ubl conjugation</keyword>
<proteinExistence type="predicted"/>
<evidence type="ECO:0000256" key="15">
    <source>
        <dbReference type="ARBA" id="ARBA00023242"/>
    </source>
</evidence>
<feature type="domain" description="C2H2-type" evidence="20">
    <location>
        <begin position="546"/>
        <end position="573"/>
    </location>
</feature>
<evidence type="ECO:0000259" key="19">
    <source>
        <dbReference type="PROSITE" id="PS50025"/>
    </source>
</evidence>
<feature type="domain" description="C2H2-type" evidence="20">
    <location>
        <begin position="574"/>
        <end position="597"/>
    </location>
</feature>
<feature type="compositionally biased region" description="Basic and acidic residues" evidence="18">
    <location>
        <begin position="1053"/>
        <end position="1066"/>
    </location>
</feature>
<dbReference type="FunFam" id="3.30.160.60:FF:000235">
    <property type="entry name" value="Zinc finger and BTB domain containing 38"/>
    <property type="match status" value="1"/>
</dbReference>
<feature type="domain" description="NHR" evidence="21">
    <location>
        <begin position="2839"/>
        <end position="3009"/>
    </location>
</feature>
<feature type="region of interest" description="Disordered" evidence="18">
    <location>
        <begin position="2164"/>
        <end position="2223"/>
    </location>
</feature>
<evidence type="ECO:0000259" key="20">
    <source>
        <dbReference type="PROSITE" id="PS50157"/>
    </source>
</evidence>
<feature type="region of interest" description="Disordered" evidence="18">
    <location>
        <begin position="1342"/>
        <end position="1366"/>
    </location>
</feature>
<dbReference type="Gene3D" id="2.60.120.920">
    <property type="match status" value="6"/>
</dbReference>
<keyword evidence="4" id="KW-0678">Repressor</keyword>
<dbReference type="PROSITE" id="PS50157">
    <property type="entry name" value="ZINC_FINGER_C2H2_2"/>
    <property type="match status" value="7"/>
</dbReference>
<keyword evidence="8" id="KW-0677">Repeat</keyword>
<dbReference type="GO" id="GO:0008270">
    <property type="term" value="F:zinc ion binding"/>
    <property type="evidence" value="ECO:0007669"/>
    <property type="project" value="UniProtKB-KW"/>
</dbReference>
<evidence type="ECO:0000256" key="10">
    <source>
        <dbReference type="ARBA" id="ARBA00022833"/>
    </source>
</evidence>
<dbReference type="SMART" id="SM00588">
    <property type="entry name" value="NEUZ"/>
    <property type="match status" value="5"/>
</dbReference>
<dbReference type="SUPFAM" id="SSF57667">
    <property type="entry name" value="beta-beta-alpha zinc fingers"/>
    <property type="match status" value="3"/>
</dbReference>
<feature type="domain" description="C2H2-type" evidence="20">
    <location>
        <begin position="1122"/>
        <end position="1150"/>
    </location>
</feature>
<feature type="region of interest" description="Disordered" evidence="18">
    <location>
        <begin position="1478"/>
        <end position="1588"/>
    </location>
</feature>
<dbReference type="Proteomes" id="UP001239994">
    <property type="component" value="Unassembled WGS sequence"/>
</dbReference>
<keyword evidence="5" id="KW-1017">Isopeptide bond</keyword>
<feature type="region of interest" description="Disordered" evidence="18">
    <location>
        <begin position="2116"/>
        <end position="2135"/>
    </location>
</feature>
<evidence type="ECO:0000256" key="1">
    <source>
        <dbReference type="ARBA" id="ARBA00004123"/>
    </source>
</evidence>
<evidence type="ECO:0000256" key="14">
    <source>
        <dbReference type="ARBA" id="ARBA00023163"/>
    </source>
</evidence>
<feature type="domain" description="NHR" evidence="21">
    <location>
        <begin position="3065"/>
        <end position="3250"/>
    </location>
</feature>
<feature type="compositionally biased region" description="Polar residues" evidence="18">
    <location>
        <begin position="1150"/>
        <end position="1160"/>
    </location>
</feature>
<evidence type="ECO:0000256" key="6">
    <source>
        <dbReference type="ARBA" id="ARBA00022553"/>
    </source>
</evidence>
<dbReference type="Pfam" id="PF00096">
    <property type="entry name" value="zf-C2H2"/>
    <property type="match status" value="1"/>
</dbReference>
<evidence type="ECO:0000256" key="11">
    <source>
        <dbReference type="ARBA" id="ARBA00022843"/>
    </source>
</evidence>
<dbReference type="Gene3D" id="3.30.160.60">
    <property type="entry name" value="Classic Zinc Finger"/>
    <property type="match status" value="5"/>
</dbReference>
<keyword evidence="12" id="KW-0805">Transcription regulation</keyword>
<dbReference type="InterPro" id="IPR006573">
    <property type="entry name" value="NHR_dom"/>
</dbReference>
<feature type="region of interest" description="Disordered" evidence="18">
    <location>
        <begin position="774"/>
        <end position="858"/>
    </location>
</feature>
<reference evidence="22" key="1">
    <citation type="submission" date="2023-03" db="EMBL/GenBank/DDBJ databases">
        <title>Electrophorus voltai genome.</title>
        <authorList>
            <person name="Bian C."/>
        </authorList>
    </citation>
    <scope>NUCLEOTIDE SEQUENCE</scope>
    <source>
        <strain evidence="22">CB-2022</strain>
        <tissue evidence="22">Muscle</tissue>
    </source>
</reference>
<keyword evidence="6" id="KW-0597">Phosphoprotein</keyword>
<evidence type="ECO:0000256" key="9">
    <source>
        <dbReference type="ARBA" id="ARBA00022771"/>
    </source>
</evidence>
<dbReference type="InterPro" id="IPR043136">
    <property type="entry name" value="B30.2/SPRY_sf"/>
</dbReference>
<feature type="domain" description="C2H2-type" evidence="20">
    <location>
        <begin position="419"/>
        <end position="446"/>
    </location>
</feature>
<feature type="domain" description="NHR" evidence="21">
    <location>
        <begin position="2238"/>
        <end position="2405"/>
    </location>
</feature>
<evidence type="ECO:0000256" key="3">
    <source>
        <dbReference type="ARBA" id="ARBA00022454"/>
    </source>
</evidence>
<evidence type="ECO:0000256" key="16">
    <source>
        <dbReference type="PROSITE-ProRule" id="PRU00042"/>
    </source>
</evidence>
<feature type="region of interest" description="Disordered" evidence="18">
    <location>
        <begin position="2053"/>
        <end position="2083"/>
    </location>
</feature>
<dbReference type="Gene3D" id="2.60.120.200">
    <property type="match status" value="1"/>
</dbReference>
<dbReference type="SMART" id="SM00282">
    <property type="entry name" value="LamG"/>
    <property type="match status" value="1"/>
</dbReference>
<feature type="domain" description="NHR" evidence="21">
    <location>
        <begin position="1888"/>
        <end position="2054"/>
    </location>
</feature>